<name>E9G2E7_DAPPU</name>
<keyword evidence="2" id="KW-1185">Reference proteome</keyword>
<dbReference type="InParanoid" id="E9G2E7"/>
<accession>E9G2E7</accession>
<proteinExistence type="predicted"/>
<dbReference type="OrthoDB" id="409543at2759"/>
<dbReference type="PANTHER" id="PTHR46830:SF1">
    <property type="entry name" value="ALPHA-1,4-N-ACETYLGLUCOSAMINYLTRANSFERASE"/>
    <property type="match status" value="1"/>
</dbReference>
<dbReference type="KEGG" id="dpx:DAPPUDRAFT_236976"/>
<organism evidence="1 2">
    <name type="scientific">Daphnia pulex</name>
    <name type="common">Water flea</name>
    <dbReference type="NCBI Taxonomy" id="6669"/>
    <lineage>
        <taxon>Eukaryota</taxon>
        <taxon>Metazoa</taxon>
        <taxon>Ecdysozoa</taxon>
        <taxon>Arthropoda</taxon>
        <taxon>Crustacea</taxon>
        <taxon>Branchiopoda</taxon>
        <taxon>Diplostraca</taxon>
        <taxon>Cladocera</taxon>
        <taxon>Anomopoda</taxon>
        <taxon>Daphniidae</taxon>
        <taxon>Daphnia</taxon>
    </lineage>
</organism>
<dbReference type="AlphaFoldDB" id="E9G2E7"/>
<dbReference type="Proteomes" id="UP000000305">
    <property type="component" value="Unassembled WGS sequence"/>
</dbReference>
<dbReference type="PANTHER" id="PTHR46830">
    <property type="entry name" value="TRANSFERASE, PUTATIVE-RELATED"/>
    <property type="match status" value="1"/>
</dbReference>
<dbReference type="HOGENOM" id="CLU_2401896_0_0_1"/>
<gene>
    <name evidence="1" type="ORF">DAPPUDRAFT_236976</name>
</gene>
<sequence>MKHPELVHREESRLGVKFLVREMYQEKEDDFPWRQKLDAVHLLINHRSYLDMFFKDYRYFNERNIVHYPFNFGEMARVVLNHRQPGNYTSSSL</sequence>
<protein>
    <submittedName>
        <fullName evidence="1">Uncharacterized protein</fullName>
    </submittedName>
</protein>
<evidence type="ECO:0000313" key="2">
    <source>
        <dbReference type="Proteomes" id="UP000000305"/>
    </source>
</evidence>
<evidence type="ECO:0000313" key="1">
    <source>
        <dbReference type="EMBL" id="EFX86322.1"/>
    </source>
</evidence>
<dbReference type="EMBL" id="GL732530">
    <property type="protein sequence ID" value="EFX86322.1"/>
    <property type="molecule type" value="Genomic_DNA"/>
</dbReference>
<reference evidence="1 2" key="1">
    <citation type="journal article" date="2011" name="Science">
        <title>The ecoresponsive genome of Daphnia pulex.</title>
        <authorList>
            <person name="Colbourne J.K."/>
            <person name="Pfrender M.E."/>
            <person name="Gilbert D."/>
            <person name="Thomas W.K."/>
            <person name="Tucker A."/>
            <person name="Oakley T.H."/>
            <person name="Tokishita S."/>
            <person name="Aerts A."/>
            <person name="Arnold G.J."/>
            <person name="Basu M.K."/>
            <person name="Bauer D.J."/>
            <person name="Caceres C.E."/>
            <person name="Carmel L."/>
            <person name="Casola C."/>
            <person name="Choi J.H."/>
            <person name="Detter J.C."/>
            <person name="Dong Q."/>
            <person name="Dusheyko S."/>
            <person name="Eads B.D."/>
            <person name="Frohlich T."/>
            <person name="Geiler-Samerotte K.A."/>
            <person name="Gerlach D."/>
            <person name="Hatcher P."/>
            <person name="Jogdeo S."/>
            <person name="Krijgsveld J."/>
            <person name="Kriventseva E.V."/>
            <person name="Kultz D."/>
            <person name="Laforsch C."/>
            <person name="Lindquist E."/>
            <person name="Lopez J."/>
            <person name="Manak J.R."/>
            <person name="Muller J."/>
            <person name="Pangilinan J."/>
            <person name="Patwardhan R.P."/>
            <person name="Pitluck S."/>
            <person name="Pritham E.J."/>
            <person name="Rechtsteiner A."/>
            <person name="Rho M."/>
            <person name="Rogozin I.B."/>
            <person name="Sakarya O."/>
            <person name="Salamov A."/>
            <person name="Schaack S."/>
            <person name="Shapiro H."/>
            <person name="Shiga Y."/>
            <person name="Skalitzky C."/>
            <person name="Smith Z."/>
            <person name="Souvorov A."/>
            <person name="Sung W."/>
            <person name="Tang Z."/>
            <person name="Tsuchiya D."/>
            <person name="Tu H."/>
            <person name="Vos H."/>
            <person name="Wang M."/>
            <person name="Wolf Y.I."/>
            <person name="Yamagata H."/>
            <person name="Yamada T."/>
            <person name="Ye Y."/>
            <person name="Shaw J.R."/>
            <person name="Andrews J."/>
            <person name="Crease T.J."/>
            <person name="Tang H."/>
            <person name="Lucas S.M."/>
            <person name="Robertson H.M."/>
            <person name="Bork P."/>
            <person name="Koonin E.V."/>
            <person name="Zdobnov E.M."/>
            <person name="Grigoriev I.V."/>
            <person name="Lynch M."/>
            <person name="Boore J.L."/>
        </authorList>
    </citation>
    <scope>NUCLEOTIDE SEQUENCE [LARGE SCALE GENOMIC DNA]</scope>
</reference>